<reference evidence="3" key="1">
    <citation type="journal article" date="2011" name="Genome Biol.">
        <title>Comparative genomics of the social amoebae Dictyostelium discoideum and Dictyostelium purpureum.</title>
        <authorList>
            <consortium name="US DOE Joint Genome Institute (JGI-PGF)"/>
            <person name="Sucgang R."/>
            <person name="Kuo A."/>
            <person name="Tian X."/>
            <person name="Salerno W."/>
            <person name="Parikh A."/>
            <person name="Feasley C.L."/>
            <person name="Dalin E."/>
            <person name="Tu H."/>
            <person name="Huang E."/>
            <person name="Barry K."/>
            <person name="Lindquist E."/>
            <person name="Shapiro H."/>
            <person name="Bruce D."/>
            <person name="Schmutz J."/>
            <person name="Salamov A."/>
            <person name="Fey P."/>
            <person name="Gaudet P."/>
            <person name="Anjard C."/>
            <person name="Babu M.M."/>
            <person name="Basu S."/>
            <person name="Bushmanova Y."/>
            <person name="van der Wel H."/>
            <person name="Katoh-Kurasawa M."/>
            <person name="Dinh C."/>
            <person name="Coutinho P.M."/>
            <person name="Saito T."/>
            <person name="Elias M."/>
            <person name="Schaap P."/>
            <person name="Kay R.R."/>
            <person name="Henrissat B."/>
            <person name="Eichinger L."/>
            <person name="Rivero F."/>
            <person name="Putnam N.H."/>
            <person name="West C.M."/>
            <person name="Loomis W.F."/>
            <person name="Chisholm R.L."/>
            <person name="Shaulsky G."/>
            <person name="Strassmann J.E."/>
            <person name="Queller D.C."/>
            <person name="Kuspa A."/>
            <person name="Grigoriev I.V."/>
        </authorList>
    </citation>
    <scope>NUCLEOTIDE SEQUENCE [LARGE SCALE GENOMIC DNA]</scope>
    <source>
        <strain evidence="3">QSDP1</strain>
    </source>
</reference>
<gene>
    <name evidence="2" type="ORF">DICPUDRAFT_41513</name>
</gene>
<dbReference type="KEGG" id="dpp:DICPUDRAFT_41513"/>
<feature type="signal peptide" evidence="1">
    <location>
        <begin position="1"/>
        <end position="28"/>
    </location>
</feature>
<dbReference type="Proteomes" id="UP000001064">
    <property type="component" value="Unassembled WGS sequence"/>
</dbReference>
<protein>
    <submittedName>
        <fullName evidence="2">Uncharacterized protein</fullName>
    </submittedName>
</protein>
<dbReference type="InParanoid" id="F1A099"/>
<keyword evidence="3" id="KW-1185">Reference proteome</keyword>
<dbReference type="RefSeq" id="XP_003293093.1">
    <property type="nucleotide sequence ID" value="XM_003293045.1"/>
</dbReference>
<proteinExistence type="predicted"/>
<accession>F1A099</accession>
<dbReference type="AlphaFoldDB" id="F1A099"/>
<dbReference type="VEuPathDB" id="AmoebaDB:DICPUDRAFT_41513"/>
<evidence type="ECO:0000256" key="1">
    <source>
        <dbReference type="SAM" id="SignalP"/>
    </source>
</evidence>
<organism evidence="2 3">
    <name type="scientific">Dictyostelium purpureum</name>
    <name type="common">Slime mold</name>
    <dbReference type="NCBI Taxonomy" id="5786"/>
    <lineage>
        <taxon>Eukaryota</taxon>
        <taxon>Amoebozoa</taxon>
        <taxon>Evosea</taxon>
        <taxon>Eumycetozoa</taxon>
        <taxon>Dictyostelia</taxon>
        <taxon>Dictyosteliales</taxon>
        <taxon>Dictyosteliaceae</taxon>
        <taxon>Dictyostelium</taxon>
    </lineage>
</organism>
<dbReference type="FunCoup" id="F1A099">
    <property type="interactions" value="936"/>
</dbReference>
<feature type="chain" id="PRO_5003264011" evidence="1">
    <location>
        <begin position="29"/>
        <end position="138"/>
    </location>
</feature>
<sequence>MKIINYVFIYLFVLLAVIINNSNNSVEALNTTTINYYQIRRYEEKNCTGRIMSFFVFYEHSVYSAYLNILFQCDSSNPEEAKCAMINGYPTGETVDYDDSIITIEKNKCFKGYTLVYDTEFNYDEKKYCVVSEYSTYV</sequence>
<evidence type="ECO:0000313" key="2">
    <source>
        <dbReference type="EMBL" id="EGC30373.1"/>
    </source>
</evidence>
<name>F1A099_DICPU</name>
<dbReference type="OrthoDB" id="21967at2759"/>
<evidence type="ECO:0000313" key="3">
    <source>
        <dbReference type="Proteomes" id="UP000001064"/>
    </source>
</evidence>
<keyword evidence="1" id="KW-0732">Signal</keyword>
<dbReference type="GeneID" id="10510648"/>
<dbReference type="eggNOG" id="ENOG502RI3A">
    <property type="taxonomic scope" value="Eukaryota"/>
</dbReference>
<dbReference type="OMA" id="YCVVSEY"/>
<dbReference type="EMBL" id="GL871334">
    <property type="protein sequence ID" value="EGC30373.1"/>
    <property type="molecule type" value="Genomic_DNA"/>
</dbReference>